<dbReference type="GO" id="GO:0031522">
    <property type="term" value="C:cell envelope Sec protein transport complex"/>
    <property type="evidence" value="ECO:0007669"/>
    <property type="project" value="TreeGrafter"/>
</dbReference>
<evidence type="ECO:0000256" key="2">
    <source>
        <dbReference type="ARBA" id="ARBA00007650"/>
    </source>
</evidence>
<feature type="binding site" evidence="15">
    <location>
        <position position="87"/>
    </location>
    <ligand>
        <name>ATP</name>
        <dbReference type="ChEBI" id="CHEBI:30616"/>
    </ligand>
</feature>
<dbReference type="GO" id="GO:0017038">
    <property type="term" value="P:protein import"/>
    <property type="evidence" value="ECO:0007669"/>
    <property type="project" value="InterPro"/>
</dbReference>
<evidence type="ECO:0000256" key="3">
    <source>
        <dbReference type="ARBA" id="ARBA00022448"/>
    </source>
</evidence>
<evidence type="ECO:0000256" key="1">
    <source>
        <dbReference type="ARBA" id="ARBA00001947"/>
    </source>
</evidence>
<dbReference type="EMBL" id="SACP01000019">
    <property type="protein sequence ID" value="RVU15821.1"/>
    <property type="molecule type" value="Genomic_DNA"/>
</dbReference>
<dbReference type="SUPFAM" id="SSF81767">
    <property type="entry name" value="Pre-protein crosslinking domain of SecA"/>
    <property type="match status" value="1"/>
</dbReference>
<dbReference type="PANTHER" id="PTHR30612:SF0">
    <property type="entry name" value="CHLOROPLAST PROTEIN-TRANSPORTING ATPASE"/>
    <property type="match status" value="1"/>
</dbReference>
<dbReference type="PROSITE" id="PS01312">
    <property type="entry name" value="SECA"/>
    <property type="match status" value="1"/>
</dbReference>
<dbReference type="NCBIfam" id="NF009538">
    <property type="entry name" value="PRK12904.1"/>
    <property type="match status" value="1"/>
</dbReference>
<evidence type="ECO:0000256" key="9">
    <source>
        <dbReference type="ARBA" id="ARBA00022833"/>
    </source>
</evidence>
<keyword evidence="6" id="KW-0997">Cell inner membrane</keyword>
<dbReference type="AlphaFoldDB" id="A0A3S2YPC1"/>
<comment type="similarity">
    <text evidence="2 15 16">Belongs to the SecA family.</text>
</comment>
<evidence type="ECO:0000256" key="8">
    <source>
        <dbReference type="ARBA" id="ARBA00022741"/>
    </source>
</evidence>
<evidence type="ECO:0000313" key="19">
    <source>
        <dbReference type="EMBL" id="RVU15821.1"/>
    </source>
</evidence>
<dbReference type="Gene3D" id="3.90.1440.10">
    <property type="entry name" value="SecA, preprotein cross-linking domain"/>
    <property type="match status" value="1"/>
</dbReference>
<evidence type="ECO:0000259" key="18">
    <source>
        <dbReference type="PROSITE" id="PS51196"/>
    </source>
</evidence>
<dbReference type="FunFam" id="3.40.50.300:FF:001790">
    <property type="entry name" value="Protein translocase subunit SecA"/>
    <property type="match status" value="1"/>
</dbReference>
<proteinExistence type="inferred from homology"/>
<dbReference type="Gene3D" id="3.40.50.300">
    <property type="entry name" value="P-loop containing nucleotide triphosphate hydrolases"/>
    <property type="match status" value="2"/>
</dbReference>
<keyword evidence="7" id="KW-0479">Metal-binding</keyword>
<dbReference type="InterPro" id="IPR027417">
    <property type="entry name" value="P-loop_NTPase"/>
</dbReference>
<evidence type="ECO:0000256" key="5">
    <source>
        <dbReference type="ARBA" id="ARBA00022490"/>
    </source>
</evidence>
<evidence type="ECO:0000256" key="10">
    <source>
        <dbReference type="ARBA" id="ARBA00022840"/>
    </source>
</evidence>
<dbReference type="InterPro" id="IPR044722">
    <property type="entry name" value="SecA_SF2_C"/>
</dbReference>
<dbReference type="InterPro" id="IPR014018">
    <property type="entry name" value="SecA_motor_DEAD"/>
</dbReference>
<dbReference type="GO" id="GO:0043952">
    <property type="term" value="P:protein transport by the Sec complex"/>
    <property type="evidence" value="ECO:0007669"/>
    <property type="project" value="TreeGrafter"/>
</dbReference>
<dbReference type="Pfam" id="PF07517">
    <property type="entry name" value="SecA_DEAD"/>
    <property type="match status" value="1"/>
</dbReference>
<dbReference type="InterPro" id="IPR011130">
    <property type="entry name" value="SecA_preprotein_X-link_dom"/>
</dbReference>
<dbReference type="InterPro" id="IPR011115">
    <property type="entry name" value="SecA_DEAD"/>
</dbReference>
<dbReference type="PROSITE" id="PS51196">
    <property type="entry name" value="SECA_MOTOR_DEAD"/>
    <property type="match status" value="1"/>
</dbReference>
<dbReference type="RefSeq" id="WP_127731914.1">
    <property type="nucleotide sequence ID" value="NZ_SACP01000019.1"/>
</dbReference>
<keyword evidence="3 15" id="KW-0813">Transport</keyword>
<dbReference type="InterPro" id="IPR004027">
    <property type="entry name" value="SEC_C_motif"/>
</dbReference>
<comment type="cofactor">
    <cofactor evidence="1">
        <name>Zn(2+)</name>
        <dbReference type="ChEBI" id="CHEBI:29105"/>
    </cofactor>
</comment>
<dbReference type="FunFam" id="1.10.3060.10:FF:000003">
    <property type="entry name" value="Protein translocase subunit SecA"/>
    <property type="match status" value="1"/>
</dbReference>
<evidence type="ECO:0000256" key="13">
    <source>
        <dbReference type="ARBA" id="ARBA00023010"/>
    </source>
</evidence>
<dbReference type="InterPro" id="IPR000185">
    <property type="entry name" value="SecA"/>
</dbReference>
<gene>
    <name evidence="15 19" type="primary">secA</name>
    <name evidence="19" type="ORF">EOE48_18675</name>
</gene>
<evidence type="ECO:0000256" key="4">
    <source>
        <dbReference type="ARBA" id="ARBA00022475"/>
    </source>
</evidence>
<dbReference type="OrthoDB" id="9805579at2"/>
<evidence type="ECO:0000256" key="14">
    <source>
        <dbReference type="ARBA" id="ARBA00023136"/>
    </source>
</evidence>
<dbReference type="InterPro" id="IPR011116">
    <property type="entry name" value="SecA_Wing/Scaffold"/>
</dbReference>
<reference evidence="19 20" key="1">
    <citation type="submission" date="2019-01" db="EMBL/GenBank/DDBJ databases">
        <authorList>
            <person name="Chen W.-M."/>
        </authorList>
    </citation>
    <scope>NUCLEOTIDE SEQUENCE [LARGE SCALE GENOMIC DNA]</scope>
    <source>
        <strain evidence="19 20">TER-1</strain>
    </source>
</reference>
<dbReference type="Gene3D" id="3.10.450.50">
    <property type="match status" value="1"/>
</dbReference>
<evidence type="ECO:0000256" key="12">
    <source>
        <dbReference type="ARBA" id="ARBA00022967"/>
    </source>
</evidence>
<dbReference type="InterPro" id="IPR036670">
    <property type="entry name" value="SecA_X-link_sf"/>
</dbReference>
<protein>
    <recommendedName>
        <fullName evidence="15 16">Protein translocase subunit SecA</fullName>
        <ecNumber evidence="15">7.4.2.8</ecNumber>
    </recommendedName>
</protein>
<dbReference type="FunFam" id="3.90.1440.10:FF:000001">
    <property type="entry name" value="Preprotein translocase subunit SecA"/>
    <property type="match status" value="1"/>
</dbReference>
<dbReference type="GO" id="GO:0008564">
    <property type="term" value="F:protein-exporting ATPase activity"/>
    <property type="evidence" value="ECO:0007669"/>
    <property type="project" value="UniProtKB-EC"/>
</dbReference>
<keyword evidence="11 15" id="KW-0653">Protein transport</keyword>
<comment type="catalytic activity">
    <reaction evidence="15">
        <text>ATP + H2O + cellular proteinSide 1 = ADP + phosphate + cellular proteinSide 2.</text>
        <dbReference type="EC" id="7.4.2.8"/>
    </reaction>
</comment>
<dbReference type="SMART" id="SM00957">
    <property type="entry name" value="SecA_DEAD"/>
    <property type="match status" value="1"/>
</dbReference>
<dbReference type="InterPro" id="IPR020937">
    <property type="entry name" value="SecA_CS"/>
</dbReference>
<dbReference type="Pfam" id="PF07516">
    <property type="entry name" value="SecA_SW"/>
    <property type="match status" value="1"/>
</dbReference>
<comment type="function">
    <text evidence="15">Part of the Sec protein translocase complex. Interacts with the SecYEG preprotein conducting channel. Has a central role in coupling the hydrolysis of ATP to the transfer of proteins into and across the cell membrane, serving both as a receptor for the preprotein-SecB complex and as an ATP-driven molecular motor driving the stepwise translocation of polypeptide chains across the membrane.</text>
</comment>
<dbReference type="Pfam" id="PF02810">
    <property type="entry name" value="SEC-C"/>
    <property type="match status" value="1"/>
</dbReference>
<dbReference type="SUPFAM" id="SSF81886">
    <property type="entry name" value="Helical scaffold and wing domains of SecA"/>
    <property type="match status" value="1"/>
</dbReference>
<dbReference type="Pfam" id="PF21090">
    <property type="entry name" value="P-loop_SecA"/>
    <property type="match status" value="1"/>
</dbReference>
<dbReference type="GO" id="GO:0006605">
    <property type="term" value="P:protein targeting"/>
    <property type="evidence" value="ECO:0007669"/>
    <property type="project" value="UniProtKB-UniRule"/>
</dbReference>
<dbReference type="GO" id="GO:0005886">
    <property type="term" value="C:plasma membrane"/>
    <property type="evidence" value="ECO:0007669"/>
    <property type="project" value="UniProtKB-SubCell"/>
</dbReference>
<dbReference type="GO" id="GO:0046872">
    <property type="term" value="F:metal ion binding"/>
    <property type="evidence" value="ECO:0007669"/>
    <property type="project" value="UniProtKB-KW"/>
</dbReference>
<evidence type="ECO:0000256" key="6">
    <source>
        <dbReference type="ARBA" id="ARBA00022519"/>
    </source>
</evidence>
<keyword evidence="14 15" id="KW-0472">Membrane</keyword>
<keyword evidence="4 15" id="KW-1003">Cell membrane</keyword>
<keyword evidence="20" id="KW-1185">Reference proteome</keyword>
<name>A0A3S2YPC1_9HYPH</name>
<dbReference type="SUPFAM" id="SSF52540">
    <property type="entry name" value="P-loop containing nucleoside triphosphate hydrolases"/>
    <property type="match status" value="2"/>
</dbReference>
<keyword evidence="9" id="KW-0862">Zinc</keyword>
<evidence type="ECO:0000256" key="15">
    <source>
        <dbReference type="HAMAP-Rule" id="MF_01382"/>
    </source>
</evidence>
<dbReference type="InterPro" id="IPR014001">
    <property type="entry name" value="Helicase_ATP-bd"/>
</dbReference>
<evidence type="ECO:0000313" key="20">
    <source>
        <dbReference type="Proteomes" id="UP000286997"/>
    </source>
</evidence>
<accession>A0A3S2YPC1</accession>
<feature type="binding site" evidence="15">
    <location>
        <position position="524"/>
    </location>
    <ligand>
        <name>ATP</name>
        <dbReference type="ChEBI" id="CHEBI:30616"/>
    </ligand>
</feature>
<feature type="domain" description="Helicase ATP-binding" evidence="17">
    <location>
        <begin position="89"/>
        <end position="247"/>
    </location>
</feature>
<dbReference type="GO" id="GO:0065002">
    <property type="term" value="P:intracellular protein transmembrane transport"/>
    <property type="evidence" value="ECO:0007669"/>
    <property type="project" value="UniProtKB-UniRule"/>
</dbReference>
<dbReference type="Pfam" id="PF01043">
    <property type="entry name" value="SecA_PP_bind"/>
    <property type="match status" value="1"/>
</dbReference>
<evidence type="ECO:0000256" key="11">
    <source>
        <dbReference type="ARBA" id="ARBA00022927"/>
    </source>
</evidence>
<dbReference type="NCBIfam" id="TIGR00963">
    <property type="entry name" value="secA"/>
    <property type="match status" value="1"/>
</dbReference>
<dbReference type="Gene3D" id="1.10.3060.10">
    <property type="entry name" value="Helical scaffold and wing domains of SecA"/>
    <property type="match status" value="1"/>
</dbReference>
<dbReference type="InterPro" id="IPR036266">
    <property type="entry name" value="SecA_Wing/Scaffold_sf"/>
</dbReference>
<keyword evidence="8 15" id="KW-0547">Nucleotide-binding</keyword>
<feature type="binding site" evidence="15">
    <location>
        <begin position="105"/>
        <end position="109"/>
    </location>
    <ligand>
        <name>ATP</name>
        <dbReference type="ChEBI" id="CHEBI:30616"/>
    </ligand>
</feature>
<evidence type="ECO:0000259" key="17">
    <source>
        <dbReference type="PROSITE" id="PS51192"/>
    </source>
</evidence>
<evidence type="ECO:0000256" key="7">
    <source>
        <dbReference type="ARBA" id="ARBA00022723"/>
    </source>
</evidence>
<organism evidence="19 20">
    <name type="scientific">Methylobacterium oryzihabitans</name>
    <dbReference type="NCBI Taxonomy" id="2499852"/>
    <lineage>
        <taxon>Bacteria</taxon>
        <taxon>Pseudomonadati</taxon>
        <taxon>Pseudomonadota</taxon>
        <taxon>Alphaproteobacteria</taxon>
        <taxon>Hyphomicrobiales</taxon>
        <taxon>Methylobacteriaceae</taxon>
        <taxon>Methylobacterium</taxon>
    </lineage>
</organism>
<keyword evidence="13 15" id="KW-0811">Translocation</keyword>
<dbReference type="PROSITE" id="PS51192">
    <property type="entry name" value="HELICASE_ATP_BIND_1"/>
    <property type="match status" value="1"/>
</dbReference>
<keyword evidence="5 15" id="KW-0963">Cytoplasm</keyword>
<dbReference type="PRINTS" id="PR00906">
    <property type="entry name" value="SECA"/>
</dbReference>
<dbReference type="CDD" id="cd18803">
    <property type="entry name" value="SF2_C_secA"/>
    <property type="match status" value="1"/>
</dbReference>
<keyword evidence="10 15" id="KW-0067">ATP-binding</keyword>
<dbReference type="FunFam" id="3.40.50.300:FF:000334">
    <property type="entry name" value="Protein translocase subunit SecA"/>
    <property type="match status" value="1"/>
</dbReference>
<sequence>MLGAIAKKIFGSSNDRRVKGYRPRVQAINALEPELAALSDEALRGRTEILKAQLAEGKTLDDILVPAFATVREAAKRVLGQRHFDVQMIGGMVLHESGIAEMKTGEGKTLVATLATYLNALSGKGVHVVTVNDYLARRDAEWMGRVYRFLGLSTGIIVHGLDDAERKAAYDCDITYGTNNEYGFDYLRDNMKYELGQMVQRGHNYAIVDEVDSILVDEARTPLIISGPIDDRSDLYTAIDVVLPRLVREDYDLDEKQRTVSLTEAGNEHIEELLREAGILKEGDLYDAHNVTLVHHVNQGLRAHTLFTRDKDYIVRNDEVVIIDEFTGRMMPGRRYSEGLHQALEAKERVTIQPENQTLASITFQNYFRLYKKLAGMTGTASTEADEFQEIYNLDVVEIPTNKAVERVDEDDEVYRTAEEKHAAIIQEIDRAHARHQPVLVGTGSIERSEHLAGLLVQHGYTPLDYSDPKALEDVYAAAREGRVTKRFAVLNARFHEQEAYIVAEAGVPGAITIATNMAGRGTDIKLGGNLDMRIEQELADMPEGPDRDARIGAIKAEIEQNRAKVLASGEPADPAAGRKTALPGGLYIIGTERNESRRIDNQLRGRSGRQGDPGRSKFYLSLQDDLMRIFGSDRMDGMLQKLGLEQGEAIIHPWINRAIAKAQQKVEARNFDMRKNVLKYDNVMNDQRKVVFEQRREFMAQESVREIVDEMRHGVVEDVVARHIPEDAYPETWDVAGLREEVTQHLNLDLPVEDWAKEEGIADEEIRERLRKAADEAYAERVERNSAEVMAYVEKQVLLQSLDHLWREHLVTLDHLRQVIGWRGIAQRDPLNEYKSEAFDLFNGLVGSLRDQVTGQLMRVEIMFQEPAQPELPPMFAQHLDPATGENEMALPGTGSVGGAGGAYGYAAQDLAVDAPVLERDPADAATWGRVGRNEPCPCGSGKKYKHCHGRYAEA</sequence>
<dbReference type="SMART" id="SM00958">
    <property type="entry name" value="SecA_PP_bind"/>
    <property type="match status" value="1"/>
</dbReference>
<feature type="domain" description="SecA family profile" evidence="18">
    <location>
        <begin position="3"/>
        <end position="652"/>
    </location>
</feature>
<dbReference type="PANTHER" id="PTHR30612">
    <property type="entry name" value="SECA INNER MEMBRANE COMPONENT OF SEC PROTEIN SECRETION SYSTEM"/>
    <property type="match status" value="1"/>
</dbReference>
<dbReference type="HAMAP" id="MF_01382">
    <property type="entry name" value="SecA"/>
    <property type="match status" value="1"/>
</dbReference>
<dbReference type="Proteomes" id="UP000286997">
    <property type="component" value="Unassembled WGS sequence"/>
</dbReference>
<evidence type="ECO:0000256" key="16">
    <source>
        <dbReference type="RuleBase" id="RU003874"/>
    </source>
</evidence>
<comment type="subcellular location">
    <subcellularLocation>
        <location evidence="15">Cell membrane</location>
        <topology evidence="15">Peripheral membrane protein</topology>
        <orientation evidence="15">Cytoplasmic side</orientation>
    </subcellularLocation>
    <subcellularLocation>
        <location evidence="15">Cytoplasm</location>
    </subcellularLocation>
    <text evidence="15">Distribution is 50-50.</text>
</comment>
<comment type="subunit">
    <text evidence="15">Monomer and homodimer. Part of the essential Sec protein translocation apparatus which comprises SecA, SecYEG and auxiliary proteins SecDF-YajC and YidC.</text>
</comment>
<dbReference type="GO" id="GO:0005524">
    <property type="term" value="F:ATP binding"/>
    <property type="evidence" value="ECO:0007669"/>
    <property type="project" value="UniProtKB-UniRule"/>
</dbReference>
<dbReference type="GO" id="GO:0005829">
    <property type="term" value="C:cytosol"/>
    <property type="evidence" value="ECO:0007669"/>
    <property type="project" value="TreeGrafter"/>
</dbReference>
<dbReference type="EC" id="7.4.2.8" evidence="15"/>
<dbReference type="CDD" id="cd17928">
    <property type="entry name" value="DEXDc_SecA"/>
    <property type="match status" value="1"/>
</dbReference>
<keyword evidence="12 15" id="KW-1278">Translocase</keyword>
<comment type="caution">
    <text evidence="19">The sequence shown here is derived from an EMBL/GenBank/DDBJ whole genome shotgun (WGS) entry which is preliminary data.</text>
</comment>